<feature type="active site" description="Proton donor/acceptor" evidence="14">
    <location>
        <position position="383"/>
    </location>
</feature>
<dbReference type="PROSITE" id="PS00133">
    <property type="entry name" value="CARBOXYPEPT_ZN_2"/>
    <property type="match status" value="1"/>
</dbReference>
<keyword evidence="9" id="KW-0482">Metalloprotease</keyword>
<dbReference type="RefSeq" id="WP_189113224.1">
    <property type="nucleotide sequence ID" value="NZ_BMQC01000003.1"/>
</dbReference>
<dbReference type="Gene3D" id="3.40.630.10">
    <property type="entry name" value="Zn peptidases"/>
    <property type="match status" value="1"/>
</dbReference>
<dbReference type="CDD" id="cd03859">
    <property type="entry name" value="M14_CPT"/>
    <property type="match status" value="1"/>
</dbReference>
<feature type="domain" description="Peptidase M14" evidence="15">
    <location>
        <begin position="115"/>
        <end position="418"/>
    </location>
</feature>
<gene>
    <name evidence="16" type="ORF">GCM10010124_12500</name>
</gene>
<evidence type="ECO:0000256" key="1">
    <source>
        <dbReference type="ARBA" id="ARBA00001947"/>
    </source>
</evidence>
<keyword evidence="17" id="KW-1185">Reference proteome</keyword>
<evidence type="ECO:0000256" key="9">
    <source>
        <dbReference type="ARBA" id="ARBA00023049"/>
    </source>
</evidence>
<evidence type="ECO:0000256" key="11">
    <source>
        <dbReference type="ARBA" id="ARBA00055464"/>
    </source>
</evidence>
<evidence type="ECO:0000256" key="8">
    <source>
        <dbReference type="ARBA" id="ARBA00022833"/>
    </source>
</evidence>
<dbReference type="InterPro" id="IPR000834">
    <property type="entry name" value="Peptidase_M14"/>
</dbReference>
<reference evidence="16" key="2">
    <citation type="submission" date="2020-09" db="EMBL/GenBank/DDBJ databases">
        <authorList>
            <person name="Sun Q."/>
            <person name="Ohkuma M."/>
        </authorList>
    </citation>
    <scope>NUCLEOTIDE SEQUENCE</scope>
    <source>
        <strain evidence="16">JCM 3091</strain>
    </source>
</reference>
<evidence type="ECO:0000256" key="12">
    <source>
        <dbReference type="ARBA" id="ARBA00066554"/>
    </source>
</evidence>
<sequence length="433" mass="47355">MPTPARTWRRAGLALTLALGGLAAGVAPVSAGPVHVPRSAQSYVVGGAQTLADRDAVAATGAAIDSIEHGQIYVSATLTEAAAIRRLGLAVSPVAPPAEQGLDALLAGFPANMQKYHDYDEMTKEINDLVAAHPQIAAKSSIGKSHEGRDLPLIKISDKVADDEAEPEVLITSHHHAREHLTVEMALYLMHLLVDNYGKDERVTRIVDSREIWVVPNINPDGGAHDIAGSRLAMWRKTRQPNSDKTYGIDPNRNYGYKWGCCNGSSGTPSSDTYRGTAAFSSTEVSRVRDFVNSRVVGGKQQIKANLDWHSYSELILWPYGYTNKAVEPGLTQDDASTFQTWGKKMAESNGYTPKQASGLYITDGSSLDWLWAEHKIFGYTFEMYPKGASPGFYPPDTVIEKETTRNKEASLFFMETADCPYKLIGKQDQYCK</sequence>
<dbReference type="InterPro" id="IPR057246">
    <property type="entry name" value="CARBOXYPEPT_ZN_1"/>
</dbReference>
<protein>
    <recommendedName>
        <fullName evidence="13">Zinc carboxypeptidase</fullName>
        <ecNumber evidence="12">3.4.17.18</ecNumber>
    </recommendedName>
</protein>
<comment type="similarity">
    <text evidence="2 14">Belongs to the peptidase M14 family.</text>
</comment>
<keyword evidence="8" id="KW-0862">Zinc</keyword>
<dbReference type="AlphaFoldDB" id="A0A8J3BN98"/>
<dbReference type="PROSITE" id="PS52035">
    <property type="entry name" value="PEPTIDASE_M14"/>
    <property type="match status" value="1"/>
</dbReference>
<dbReference type="PANTHER" id="PTHR11705">
    <property type="entry name" value="PROTEASE FAMILY M14 CARBOXYPEPTIDASE A,B"/>
    <property type="match status" value="1"/>
</dbReference>
<evidence type="ECO:0000256" key="2">
    <source>
        <dbReference type="ARBA" id="ARBA00005988"/>
    </source>
</evidence>
<evidence type="ECO:0000256" key="5">
    <source>
        <dbReference type="ARBA" id="ARBA00022723"/>
    </source>
</evidence>
<comment type="function">
    <text evidence="11">Carboxypeptidase that possesses the specificities of both mammalian Cpase A and B. Thus shows broad substrate specificity, being able to cleave Cbz-Gly-Leu, Cbz-Gly-Val, Cbz-Gly-Phe, Cbz-Gly-Lys and Bz-Gly-Arg in vitro.</text>
</comment>
<reference evidence="16" key="1">
    <citation type="journal article" date="2014" name="Int. J. Syst. Evol. Microbiol.">
        <title>Complete genome sequence of Corynebacterium casei LMG S-19264T (=DSM 44701T), isolated from a smear-ripened cheese.</title>
        <authorList>
            <consortium name="US DOE Joint Genome Institute (JGI-PGF)"/>
            <person name="Walter F."/>
            <person name="Albersmeier A."/>
            <person name="Kalinowski J."/>
            <person name="Ruckert C."/>
        </authorList>
    </citation>
    <scope>NUCLEOTIDE SEQUENCE</scope>
    <source>
        <strain evidence="16">JCM 3091</strain>
    </source>
</reference>
<dbReference type="SMART" id="SM00631">
    <property type="entry name" value="Zn_pept"/>
    <property type="match status" value="1"/>
</dbReference>
<dbReference type="PRINTS" id="PR00765">
    <property type="entry name" value="CRBOXYPTASEA"/>
</dbReference>
<dbReference type="EC" id="3.4.17.18" evidence="12"/>
<evidence type="ECO:0000256" key="10">
    <source>
        <dbReference type="ARBA" id="ARBA00050859"/>
    </source>
</evidence>
<dbReference type="GO" id="GO:0004181">
    <property type="term" value="F:metallocarboxypeptidase activity"/>
    <property type="evidence" value="ECO:0007669"/>
    <property type="project" value="InterPro"/>
</dbReference>
<keyword evidence="7" id="KW-0378">Hydrolase</keyword>
<proteinExistence type="inferred from homology"/>
<evidence type="ECO:0000256" key="3">
    <source>
        <dbReference type="ARBA" id="ARBA00022645"/>
    </source>
</evidence>
<name>A0A8J3BN98_9ACTN</name>
<keyword evidence="6" id="KW-0732">Signal</keyword>
<comment type="cofactor">
    <cofactor evidence="1">
        <name>Zn(2+)</name>
        <dbReference type="ChEBI" id="CHEBI:29105"/>
    </cofactor>
</comment>
<dbReference type="PANTHER" id="PTHR11705:SF143">
    <property type="entry name" value="SLL0236 PROTEIN"/>
    <property type="match status" value="1"/>
</dbReference>
<dbReference type="InterPro" id="IPR033810">
    <property type="entry name" value="Carboxypeptidase_T"/>
</dbReference>
<dbReference type="Pfam" id="PF00246">
    <property type="entry name" value="Peptidase_M14"/>
    <property type="match status" value="1"/>
</dbReference>
<accession>A0A8J3BN98</accession>
<comment type="catalytic activity">
    <reaction evidence="10">
        <text>Releases a C-terminal residue, which may be hydrophobic or positively charged.</text>
        <dbReference type="EC" id="3.4.17.18"/>
    </reaction>
</comment>
<keyword evidence="5" id="KW-0479">Metal-binding</keyword>
<evidence type="ECO:0000256" key="13">
    <source>
        <dbReference type="ARBA" id="ARBA00074273"/>
    </source>
</evidence>
<dbReference type="FunFam" id="3.40.630.10:FF:000084">
    <property type="entry name" value="Carboxypeptidase B2"/>
    <property type="match status" value="1"/>
</dbReference>
<keyword evidence="4" id="KW-0645">Protease</keyword>
<evidence type="ECO:0000256" key="14">
    <source>
        <dbReference type="PROSITE-ProRule" id="PRU01379"/>
    </source>
</evidence>
<dbReference type="PROSITE" id="PS00132">
    <property type="entry name" value="CARBOXYPEPT_ZN_1"/>
    <property type="match status" value="1"/>
</dbReference>
<comment type="caution">
    <text evidence="16">The sequence shown here is derived from an EMBL/GenBank/DDBJ whole genome shotgun (WGS) entry which is preliminary data.</text>
</comment>
<evidence type="ECO:0000256" key="6">
    <source>
        <dbReference type="ARBA" id="ARBA00022729"/>
    </source>
</evidence>
<evidence type="ECO:0000313" key="17">
    <source>
        <dbReference type="Proteomes" id="UP000662200"/>
    </source>
</evidence>
<evidence type="ECO:0000313" key="16">
    <source>
        <dbReference type="EMBL" id="GGK21524.1"/>
    </source>
</evidence>
<dbReference type="Proteomes" id="UP000662200">
    <property type="component" value="Unassembled WGS sequence"/>
</dbReference>
<dbReference type="GO" id="GO:0005615">
    <property type="term" value="C:extracellular space"/>
    <property type="evidence" value="ECO:0007669"/>
    <property type="project" value="TreeGrafter"/>
</dbReference>
<evidence type="ECO:0000256" key="4">
    <source>
        <dbReference type="ARBA" id="ARBA00022670"/>
    </source>
</evidence>
<organism evidence="16 17">
    <name type="scientific">Pilimelia terevasa</name>
    <dbReference type="NCBI Taxonomy" id="53372"/>
    <lineage>
        <taxon>Bacteria</taxon>
        <taxon>Bacillati</taxon>
        <taxon>Actinomycetota</taxon>
        <taxon>Actinomycetes</taxon>
        <taxon>Micromonosporales</taxon>
        <taxon>Micromonosporaceae</taxon>
        <taxon>Pilimelia</taxon>
    </lineage>
</organism>
<dbReference type="GO" id="GO:0008270">
    <property type="term" value="F:zinc ion binding"/>
    <property type="evidence" value="ECO:0007669"/>
    <property type="project" value="InterPro"/>
</dbReference>
<dbReference type="GO" id="GO:0006508">
    <property type="term" value="P:proteolysis"/>
    <property type="evidence" value="ECO:0007669"/>
    <property type="project" value="UniProtKB-KW"/>
</dbReference>
<evidence type="ECO:0000256" key="7">
    <source>
        <dbReference type="ARBA" id="ARBA00022801"/>
    </source>
</evidence>
<keyword evidence="3 16" id="KW-0121">Carboxypeptidase</keyword>
<dbReference type="EMBL" id="BMQC01000003">
    <property type="protein sequence ID" value="GGK21524.1"/>
    <property type="molecule type" value="Genomic_DNA"/>
</dbReference>
<evidence type="ECO:0000259" key="15">
    <source>
        <dbReference type="PROSITE" id="PS52035"/>
    </source>
</evidence>
<dbReference type="InterPro" id="IPR057247">
    <property type="entry name" value="CARBOXYPEPT_ZN_2"/>
</dbReference>
<dbReference type="SUPFAM" id="SSF53187">
    <property type="entry name" value="Zn-dependent exopeptidases"/>
    <property type="match status" value="1"/>
</dbReference>